<reference evidence="2 3" key="1">
    <citation type="submission" date="2024-11" db="EMBL/GenBank/DDBJ databases">
        <title>A near-complete genome assembly of Cinchona calisaya.</title>
        <authorList>
            <person name="Lian D.C."/>
            <person name="Zhao X.W."/>
            <person name="Wei L."/>
        </authorList>
    </citation>
    <scope>NUCLEOTIDE SEQUENCE [LARGE SCALE GENOMIC DNA]</scope>
    <source>
        <tissue evidence="2">Nenye</tissue>
    </source>
</reference>
<organism evidence="2 3">
    <name type="scientific">Cinchona calisaya</name>
    <dbReference type="NCBI Taxonomy" id="153742"/>
    <lineage>
        <taxon>Eukaryota</taxon>
        <taxon>Viridiplantae</taxon>
        <taxon>Streptophyta</taxon>
        <taxon>Embryophyta</taxon>
        <taxon>Tracheophyta</taxon>
        <taxon>Spermatophyta</taxon>
        <taxon>Magnoliopsida</taxon>
        <taxon>eudicotyledons</taxon>
        <taxon>Gunneridae</taxon>
        <taxon>Pentapetalae</taxon>
        <taxon>asterids</taxon>
        <taxon>lamiids</taxon>
        <taxon>Gentianales</taxon>
        <taxon>Rubiaceae</taxon>
        <taxon>Cinchonoideae</taxon>
        <taxon>Cinchoneae</taxon>
        <taxon>Cinchona</taxon>
    </lineage>
</organism>
<keyword evidence="1" id="KW-0472">Membrane</keyword>
<sequence length="130" mass="15727">MYHIIYNRFLYFYFLTVVFYSGISSIPFWPNSLLLGSLYLIFIFCDRLKLLSSVGIFMLIEKYFFRLYVKCNLLLAISLLEQVLTQRSLQIRRLVDLSLIFPRSFLRCLCLLDLIWHYIIFVLFFLMKSF</sequence>
<keyword evidence="1" id="KW-0812">Transmembrane</keyword>
<keyword evidence="3" id="KW-1185">Reference proteome</keyword>
<comment type="caution">
    <text evidence="2">The sequence shown here is derived from an EMBL/GenBank/DDBJ whole genome shotgun (WGS) entry which is preliminary data.</text>
</comment>
<feature type="transmembrane region" description="Helical" evidence="1">
    <location>
        <begin position="104"/>
        <end position="126"/>
    </location>
</feature>
<evidence type="ECO:0000313" key="3">
    <source>
        <dbReference type="Proteomes" id="UP001630127"/>
    </source>
</evidence>
<dbReference type="EMBL" id="JBJUIK010000013">
    <property type="protein sequence ID" value="KAL3507649.1"/>
    <property type="molecule type" value="Genomic_DNA"/>
</dbReference>
<dbReference type="Proteomes" id="UP001630127">
    <property type="component" value="Unassembled WGS sequence"/>
</dbReference>
<evidence type="ECO:0000313" key="2">
    <source>
        <dbReference type="EMBL" id="KAL3507649.1"/>
    </source>
</evidence>
<accession>A0ABD2YM57</accession>
<name>A0ABD2YM57_9GENT</name>
<evidence type="ECO:0000256" key="1">
    <source>
        <dbReference type="SAM" id="Phobius"/>
    </source>
</evidence>
<gene>
    <name evidence="2" type="ORF">ACH5RR_033031</name>
</gene>
<protein>
    <submittedName>
        <fullName evidence="2">Uncharacterized protein</fullName>
    </submittedName>
</protein>
<feature type="transmembrane region" description="Helical" evidence="1">
    <location>
        <begin position="36"/>
        <end position="60"/>
    </location>
</feature>
<proteinExistence type="predicted"/>
<feature type="transmembrane region" description="Helical" evidence="1">
    <location>
        <begin position="9"/>
        <end position="30"/>
    </location>
</feature>
<keyword evidence="1" id="KW-1133">Transmembrane helix</keyword>
<dbReference type="AlphaFoldDB" id="A0ABD2YM57"/>